<dbReference type="InterPro" id="IPR014710">
    <property type="entry name" value="RmlC-like_jellyroll"/>
</dbReference>
<evidence type="ECO:0000313" key="2">
    <source>
        <dbReference type="EMBL" id="SVB96273.1"/>
    </source>
</evidence>
<evidence type="ECO:0000259" key="1">
    <source>
        <dbReference type="Pfam" id="PF07883"/>
    </source>
</evidence>
<dbReference type="SUPFAM" id="SSF51182">
    <property type="entry name" value="RmlC-like cupins"/>
    <property type="match status" value="1"/>
</dbReference>
<protein>
    <recommendedName>
        <fullName evidence="1">Cupin type-2 domain-containing protein</fullName>
    </recommendedName>
</protein>
<feature type="domain" description="Cupin type-2" evidence="1">
    <location>
        <begin position="39"/>
        <end position="97"/>
    </location>
</feature>
<proteinExistence type="predicted"/>
<dbReference type="Gene3D" id="2.60.120.10">
    <property type="entry name" value="Jelly Rolls"/>
    <property type="match status" value="1"/>
</dbReference>
<name>A0A382IBL1_9ZZZZ</name>
<dbReference type="InterPro" id="IPR013096">
    <property type="entry name" value="Cupin_2"/>
</dbReference>
<organism evidence="2">
    <name type="scientific">marine metagenome</name>
    <dbReference type="NCBI Taxonomy" id="408172"/>
    <lineage>
        <taxon>unclassified sequences</taxon>
        <taxon>metagenomes</taxon>
        <taxon>ecological metagenomes</taxon>
    </lineage>
</organism>
<dbReference type="InterPro" id="IPR011051">
    <property type="entry name" value="RmlC_Cupin_sf"/>
</dbReference>
<dbReference type="AlphaFoldDB" id="A0A382IBL1"/>
<reference evidence="2" key="1">
    <citation type="submission" date="2018-05" db="EMBL/GenBank/DDBJ databases">
        <authorList>
            <person name="Lanie J.A."/>
            <person name="Ng W.-L."/>
            <person name="Kazmierczak K.M."/>
            <person name="Andrzejewski T.M."/>
            <person name="Davidsen T.M."/>
            <person name="Wayne K.J."/>
            <person name="Tettelin H."/>
            <person name="Glass J.I."/>
            <person name="Rusch D."/>
            <person name="Podicherti R."/>
            <person name="Tsui H.-C.T."/>
            <person name="Winkler M.E."/>
        </authorList>
    </citation>
    <scope>NUCLEOTIDE SEQUENCE</scope>
</reference>
<dbReference type="EMBL" id="UINC01066015">
    <property type="protein sequence ID" value="SVB96273.1"/>
    <property type="molecule type" value="Genomic_DNA"/>
</dbReference>
<dbReference type="Pfam" id="PF07883">
    <property type="entry name" value="Cupin_2"/>
    <property type="match status" value="1"/>
</dbReference>
<accession>A0A382IBL1</accession>
<sequence>MDDGSDYVYLYDDEEFVETDRPGFRRRIVNGDGIQLCFWRISGGAKGSVMHKHEEHEQLGIVIRGGLDFRIGDSDTGQRRVLGPGDVYLAPKGVWHGDSVFVGDEEYGECWILDVFAPPRDDLRHPE</sequence>
<gene>
    <name evidence="2" type="ORF">METZ01_LOCUS249127</name>
</gene>